<dbReference type="InterPro" id="IPR002146">
    <property type="entry name" value="ATP_synth_b/b'su_bac/chlpt"/>
</dbReference>
<keyword evidence="12" id="KW-1003">Cell membrane</keyword>
<dbReference type="GO" id="GO:0005886">
    <property type="term" value="C:plasma membrane"/>
    <property type="evidence" value="ECO:0007669"/>
    <property type="project" value="UniProtKB-SubCell"/>
</dbReference>
<evidence type="ECO:0000256" key="6">
    <source>
        <dbReference type="ARBA" id="ARBA00022989"/>
    </source>
</evidence>
<dbReference type="Pfam" id="PF00430">
    <property type="entry name" value="ATP-synt_B"/>
    <property type="match status" value="1"/>
</dbReference>
<evidence type="ECO:0000313" key="17">
    <source>
        <dbReference type="Proteomes" id="UP000305457"/>
    </source>
</evidence>
<evidence type="ECO:0000256" key="11">
    <source>
        <dbReference type="ARBA" id="ARBA00037847"/>
    </source>
</evidence>
<dbReference type="EMBL" id="CP040825">
    <property type="protein sequence ID" value="QCZ37001.1"/>
    <property type="molecule type" value="Genomic_DNA"/>
</dbReference>
<dbReference type="KEGG" id="mnh:FG904_01425"/>
<evidence type="ECO:0000256" key="1">
    <source>
        <dbReference type="ARBA" id="ARBA00005513"/>
    </source>
</evidence>
<protein>
    <recommendedName>
        <fullName evidence="12">ATP synthase subunit b</fullName>
    </recommendedName>
    <alternativeName>
        <fullName evidence="12">ATP synthase F(0) sector subunit b</fullName>
    </alternativeName>
    <alternativeName>
        <fullName evidence="12">ATPase subunit I</fullName>
    </alternativeName>
    <alternativeName>
        <fullName evidence="12">F-type ATPase subunit b</fullName>
        <shortName evidence="12">F-ATPase subunit b</shortName>
    </alternativeName>
</protein>
<keyword evidence="4 12" id="KW-0812">Transmembrane</keyword>
<keyword evidence="3 12" id="KW-0138">CF(0)</keyword>
<evidence type="ECO:0000256" key="10">
    <source>
        <dbReference type="ARBA" id="ARBA00025198"/>
    </source>
</evidence>
<gene>
    <name evidence="12 16" type="primary">atpF</name>
    <name evidence="15" type="ORF">FG904_01425</name>
    <name evidence="16" type="ORF">FIV53_01435</name>
</gene>
<keyword evidence="8 12" id="KW-0472">Membrane</keyword>
<dbReference type="HAMAP" id="MF_01398">
    <property type="entry name" value="ATP_synth_b_bprime"/>
    <property type="match status" value="1"/>
</dbReference>
<evidence type="ECO:0000313" key="18">
    <source>
        <dbReference type="Proteomes" id="UP000315201"/>
    </source>
</evidence>
<keyword evidence="18" id="KW-1185">Reference proteome</keyword>
<feature type="transmembrane region" description="Helical" evidence="12">
    <location>
        <begin position="29"/>
        <end position="51"/>
    </location>
</feature>
<dbReference type="InterPro" id="IPR005864">
    <property type="entry name" value="ATP_synth_F0_bsu_bac"/>
</dbReference>
<comment type="subunit">
    <text evidence="12">F-type ATPases have 2 components, F(1) - the catalytic core - and F(0) - the membrane proton channel. F(1) has five subunits: alpha(3), beta(3), gamma(1), delta(1), epsilon(1). F(0) has three main subunits: a(1), b(2) and c(10-14). The alpha and beta chains form an alternating ring which encloses part of the gamma chain. F(1) is attached to F(0) by a central stalk formed by the gamma and epsilon chains, while a peripheral stalk is formed by the delta and b chains.</text>
</comment>
<proteinExistence type="inferred from homology"/>
<evidence type="ECO:0000256" key="4">
    <source>
        <dbReference type="ARBA" id="ARBA00022692"/>
    </source>
</evidence>
<comment type="similarity">
    <text evidence="1 12 13">Belongs to the ATPase B chain family.</text>
</comment>
<dbReference type="NCBIfam" id="TIGR01144">
    <property type="entry name" value="ATP_synt_b"/>
    <property type="match status" value="1"/>
</dbReference>
<evidence type="ECO:0000256" key="7">
    <source>
        <dbReference type="ARBA" id="ARBA00023065"/>
    </source>
</evidence>
<dbReference type="InterPro" id="IPR050059">
    <property type="entry name" value="ATP_synthase_B_chain"/>
</dbReference>
<accession>A0A5B7XVN6</accession>
<comment type="function">
    <text evidence="10 12">F(1)F(0) ATP synthase produces ATP from ADP in the presence of a proton or sodium gradient. F-type ATPases consist of two structural domains, F(1) containing the extramembraneous catalytic core and F(0) containing the membrane proton channel, linked together by a central stalk and a peripheral stalk. During catalysis, ATP synthesis in the catalytic domain of F(1) is coupled via a rotary mechanism of the central stalk subunits to proton translocation.</text>
</comment>
<evidence type="ECO:0000256" key="5">
    <source>
        <dbReference type="ARBA" id="ARBA00022781"/>
    </source>
</evidence>
<dbReference type="GO" id="GO:0045259">
    <property type="term" value="C:proton-transporting ATP synthase complex"/>
    <property type="evidence" value="ECO:0007669"/>
    <property type="project" value="UniProtKB-KW"/>
</dbReference>
<dbReference type="PANTHER" id="PTHR33445:SF2">
    <property type="entry name" value="ATP SYNTHASE SUBUNIT B', CHLOROPLASTIC"/>
    <property type="match status" value="1"/>
</dbReference>
<evidence type="ECO:0000256" key="3">
    <source>
        <dbReference type="ARBA" id="ARBA00022547"/>
    </source>
</evidence>
<dbReference type="EMBL" id="CP041147">
    <property type="protein sequence ID" value="QDF65268.1"/>
    <property type="molecule type" value="Genomic_DNA"/>
</dbReference>
<comment type="function">
    <text evidence="12">Component of the F(0) channel, it forms part of the peripheral stalk, linking F(1) to F(0).</text>
</comment>
<keyword evidence="7 12" id="KW-0406">Ion transport</keyword>
<evidence type="ECO:0000313" key="16">
    <source>
        <dbReference type="EMBL" id="QDF65268.1"/>
    </source>
</evidence>
<sequence length="180" mass="20466">MYFAETATVTTKESGTIIKEKFDSLFPSVSMMIATIIAFGIVFLILTYLLYKPVKAMMKRRAEYIQSNIDQSLELKNQSLTALDNANEKLKEAHKQADLIVTQAKIKSAEVTETYLAKAKADAKRLREETDIDIASQQREFDNNAKQYIVKVATEMAEQILKKEISKESQDQIIDKFLNS</sequence>
<dbReference type="GO" id="GO:0046933">
    <property type="term" value="F:proton-transporting ATP synthase activity, rotational mechanism"/>
    <property type="evidence" value="ECO:0007669"/>
    <property type="project" value="UniProtKB-UniRule"/>
</dbReference>
<dbReference type="GO" id="GO:0046961">
    <property type="term" value="F:proton-transporting ATPase activity, rotational mechanism"/>
    <property type="evidence" value="ECO:0007669"/>
    <property type="project" value="TreeGrafter"/>
</dbReference>
<organism evidence="16 18">
    <name type="scientific">Mycoplasma nasistruthionis</name>
    <dbReference type="NCBI Taxonomy" id="353852"/>
    <lineage>
        <taxon>Bacteria</taxon>
        <taxon>Bacillati</taxon>
        <taxon>Mycoplasmatota</taxon>
        <taxon>Mollicutes</taxon>
        <taxon>Mycoplasmataceae</taxon>
        <taxon>Mycoplasma</taxon>
    </lineage>
</organism>
<evidence type="ECO:0000256" key="8">
    <source>
        <dbReference type="ARBA" id="ARBA00023136"/>
    </source>
</evidence>
<keyword evidence="14" id="KW-0175">Coiled coil</keyword>
<comment type="subcellular location">
    <subcellularLocation>
        <location evidence="12">Cell membrane</location>
        <topology evidence="12">Single-pass membrane protein</topology>
    </subcellularLocation>
    <subcellularLocation>
        <location evidence="11">Endomembrane system</location>
        <topology evidence="11">Single-pass membrane protein</topology>
    </subcellularLocation>
</comment>
<dbReference type="GO" id="GO:0012505">
    <property type="term" value="C:endomembrane system"/>
    <property type="evidence" value="ECO:0007669"/>
    <property type="project" value="UniProtKB-SubCell"/>
</dbReference>
<dbReference type="OrthoDB" id="400556at2"/>
<feature type="coiled-coil region" evidence="14">
    <location>
        <begin position="73"/>
        <end position="129"/>
    </location>
</feature>
<evidence type="ECO:0000256" key="2">
    <source>
        <dbReference type="ARBA" id="ARBA00022448"/>
    </source>
</evidence>
<dbReference type="Proteomes" id="UP000315201">
    <property type="component" value="Chromosome"/>
</dbReference>
<dbReference type="CDD" id="cd06503">
    <property type="entry name" value="ATP-synt_Fo_b"/>
    <property type="match status" value="1"/>
</dbReference>
<reference evidence="16 18" key="1">
    <citation type="submission" date="2019-06" db="EMBL/GenBank/DDBJ databases">
        <title>Mycoplasma nasistruthionis sp. nov. str Ms03.</title>
        <authorList>
            <person name="Botes A."/>
        </authorList>
    </citation>
    <scope>NUCLEOTIDE SEQUENCE [LARGE SCALE GENOMIC DNA]</scope>
    <source>
        <strain evidence="16 18">Ms03</strain>
    </source>
</reference>
<keyword evidence="2 12" id="KW-0813">Transport</keyword>
<keyword evidence="9 12" id="KW-0066">ATP synthesis</keyword>
<accession>A0A4Y6I8N7</accession>
<evidence type="ECO:0000256" key="13">
    <source>
        <dbReference type="RuleBase" id="RU003848"/>
    </source>
</evidence>
<dbReference type="Proteomes" id="UP000305457">
    <property type="component" value="Chromosome"/>
</dbReference>
<reference evidence="15 17" key="2">
    <citation type="submission" date="2019-06" db="EMBL/GenBank/DDBJ databases">
        <title>Mycoplasma sp. 2F1A isolated from ostrich.</title>
        <authorList>
            <person name="Spergser J."/>
        </authorList>
    </citation>
    <scope>NUCLEOTIDE SEQUENCE [LARGE SCALE GENOMIC DNA]</scope>
    <source>
        <strain evidence="15 17">2F1A</strain>
    </source>
</reference>
<evidence type="ECO:0000256" key="9">
    <source>
        <dbReference type="ARBA" id="ARBA00023310"/>
    </source>
</evidence>
<keyword evidence="6 12" id="KW-1133">Transmembrane helix</keyword>
<keyword evidence="5 12" id="KW-0375">Hydrogen ion transport</keyword>
<dbReference type="PANTHER" id="PTHR33445">
    <property type="entry name" value="ATP SYNTHASE SUBUNIT B', CHLOROPLASTIC"/>
    <property type="match status" value="1"/>
</dbReference>
<dbReference type="AlphaFoldDB" id="A0A4Y6I8N7"/>
<name>A0A4Y6I8N7_9MOLU</name>
<evidence type="ECO:0000313" key="15">
    <source>
        <dbReference type="EMBL" id="QCZ37001.1"/>
    </source>
</evidence>
<evidence type="ECO:0000256" key="14">
    <source>
        <dbReference type="SAM" id="Coils"/>
    </source>
</evidence>
<evidence type="ECO:0000256" key="12">
    <source>
        <dbReference type="HAMAP-Rule" id="MF_01398"/>
    </source>
</evidence>